<protein>
    <submittedName>
        <fullName evidence="1">6335_t:CDS:1</fullName>
    </submittedName>
</protein>
<name>A0ACA9QU51_9GLOM</name>
<proteinExistence type="predicted"/>
<dbReference type="EMBL" id="CAJVQC010037497">
    <property type="protein sequence ID" value="CAG8764027.1"/>
    <property type="molecule type" value="Genomic_DNA"/>
</dbReference>
<sequence length="470" mass="52548">MSVNSTEVNLANDKKSSQLLFFDTLTANKLSNNDELPTDRKGDYIGQTSPNKFDLHLLIHKAPTIDSAKPEKRAPLPLHPLTISFDEKKKELRSQKNKESIGASTFNEPQNNKKEHGDGIINNGTDISLEKQSMHISVLPSTIANNNNKEKFDNEASGSGKIVNKENETIIDDASSNKTSIGHNITMDGVQKERTIPFIDPTLSANEKASIEHQFSTPMDVDTFYLDVGIRDISDVERVGILLRKDRSDSFRILNPQTLANCVGLDLSDKDLLAFHSSPDETILSSTFRTFSEIEFKKAWDDFVDRIQNVDSLISALLNPNIEGIVVTNAFELERIVNLLAEVFHQISDVIIEGCLWARFQSVRYDDNLCLADKLDILYKSIIFALDISEGKSSVKLFESGLALFCKLCKCGEDFINLSLVQSVLKLVVPLLIEQHVSSILQTRVLRGLLECMEETRVVESLLGCCDKNR</sequence>
<reference evidence="1" key="1">
    <citation type="submission" date="2021-06" db="EMBL/GenBank/DDBJ databases">
        <authorList>
            <person name="Kallberg Y."/>
            <person name="Tangrot J."/>
            <person name="Rosling A."/>
        </authorList>
    </citation>
    <scope>NUCLEOTIDE SEQUENCE</scope>
    <source>
        <strain evidence="1">MA461A</strain>
    </source>
</reference>
<evidence type="ECO:0000313" key="1">
    <source>
        <dbReference type="EMBL" id="CAG8764027.1"/>
    </source>
</evidence>
<evidence type="ECO:0000313" key="2">
    <source>
        <dbReference type="Proteomes" id="UP000789920"/>
    </source>
</evidence>
<gene>
    <name evidence="1" type="ORF">RPERSI_LOCUS15577</name>
</gene>
<accession>A0ACA9QU51</accession>
<comment type="caution">
    <text evidence="1">The sequence shown here is derived from an EMBL/GenBank/DDBJ whole genome shotgun (WGS) entry which is preliminary data.</text>
</comment>
<keyword evidence="2" id="KW-1185">Reference proteome</keyword>
<dbReference type="Proteomes" id="UP000789920">
    <property type="component" value="Unassembled WGS sequence"/>
</dbReference>
<organism evidence="1 2">
    <name type="scientific">Racocetra persica</name>
    <dbReference type="NCBI Taxonomy" id="160502"/>
    <lineage>
        <taxon>Eukaryota</taxon>
        <taxon>Fungi</taxon>
        <taxon>Fungi incertae sedis</taxon>
        <taxon>Mucoromycota</taxon>
        <taxon>Glomeromycotina</taxon>
        <taxon>Glomeromycetes</taxon>
        <taxon>Diversisporales</taxon>
        <taxon>Gigasporaceae</taxon>
        <taxon>Racocetra</taxon>
    </lineage>
</organism>
<feature type="non-terminal residue" evidence="1">
    <location>
        <position position="470"/>
    </location>
</feature>